<dbReference type="OrthoDB" id="3210158at2"/>
<proteinExistence type="predicted"/>
<reference evidence="2 3" key="1">
    <citation type="submission" date="2016-10" db="EMBL/GenBank/DDBJ databases">
        <authorList>
            <person name="de Groot N.N."/>
        </authorList>
    </citation>
    <scope>NUCLEOTIDE SEQUENCE [LARGE SCALE GENOMIC DNA]</scope>
    <source>
        <strain evidence="2 3">DSM 45434</strain>
    </source>
</reference>
<accession>A0A1H1RDP0</accession>
<evidence type="ECO:0000313" key="2">
    <source>
        <dbReference type="EMBL" id="SDS33887.1"/>
    </source>
</evidence>
<gene>
    <name evidence="2" type="ORF">SAMN04488539_1474</name>
</gene>
<name>A0A1H1RDP0_9CORY</name>
<evidence type="ECO:0000313" key="3">
    <source>
        <dbReference type="Proteomes" id="UP000182237"/>
    </source>
</evidence>
<dbReference type="InterPro" id="IPR021391">
    <property type="entry name" value="DUF3027"/>
</dbReference>
<dbReference type="EMBL" id="LT629765">
    <property type="protein sequence ID" value="SDS33887.1"/>
    <property type="molecule type" value="Genomic_DNA"/>
</dbReference>
<dbReference type="Pfam" id="PF11228">
    <property type="entry name" value="DUF3027"/>
    <property type="match status" value="1"/>
</dbReference>
<protein>
    <recommendedName>
        <fullName evidence="4">DUF3027 domain-containing protein</fullName>
    </recommendedName>
</protein>
<keyword evidence="3" id="KW-1185">Reference proteome</keyword>
<dbReference type="AlphaFoldDB" id="A0A1H1RDP0"/>
<dbReference type="STRING" id="1203190.GCA_000312345_01464"/>
<dbReference type="Proteomes" id="UP000182237">
    <property type="component" value="Chromosome I"/>
</dbReference>
<sequence length="244" mass="25939">MSASTRSSRSSRPRRPLLGGRAVATAREALDEIAGGEVGEHIGVAGVSANVATHRFAADEPGYPGWEWNAVVACATGSSWVTVNEVALVPSPSGDALEAPDWVPYSERLRPGDLGPGDLMAPAPDDERLTDDSFSRDAVTFAGRDTKHYLTQAGLEEAKTRWRTGEFGPTSEFAEQATLYCRSCAFWVPMGEPVGDNFGVCTNEYSADGRVVAASYGCGAHSDTELDTADVTSAAPYDDEKPLF</sequence>
<dbReference type="eggNOG" id="ENOG502ZBU7">
    <property type="taxonomic scope" value="Bacteria"/>
</dbReference>
<evidence type="ECO:0000256" key="1">
    <source>
        <dbReference type="SAM" id="MobiDB-lite"/>
    </source>
</evidence>
<organism evidence="2 3">
    <name type="scientific">Corynebacterium timonense</name>
    <dbReference type="NCBI Taxonomy" id="441500"/>
    <lineage>
        <taxon>Bacteria</taxon>
        <taxon>Bacillati</taxon>
        <taxon>Actinomycetota</taxon>
        <taxon>Actinomycetes</taxon>
        <taxon>Mycobacteriales</taxon>
        <taxon>Corynebacteriaceae</taxon>
        <taxon>Corynebacterium</taxon>
    </lineage>
</organism>
<evidence type="ECO:0008006" key="4">
    <source>
        <dbReference type="Google" id="ProtNLM"/>
    </source>
</evidence>
<feature type="region of interest" description="Disordered" evidence="1">
    <location>
        <begin position="1"/>
        <end position="21"/>
    </location>
</feature>
<dbReference type="RefSeq" id="WP_040421311.1">
    <property type="nucleotide sequence ID" value="NZ_LT629765.1"/>
</dbReference>